<dbReference type="Gene3D" id="1.10.720.30">
    <property type="entry name" value="SAP domain"/>
    <property type="match status" value="1"/>
</dbReference>
<evidence type="ECO:0000256" key="1">
    <source>
        <dbReference type="SAM" id="MobiDB-lite"/>
    </source>
</evidence>
<evidence type="ECO:0000259" key="2">
    <source>
        <dbReference type="PROSITE" id="PS50800"/>
    </source>
</evidence>
<dbReference type="SUPFAM" id="SSF68906">
    <property type="entry name" value="SAP domain"/>
    <property type="match status" value="1"/>
</dbReference>
<dbReference type="Pfam" id="PF02037">
    <property type="entry name" value="SAP"/>
    <property type="match status" value="1"/>
</dbReference>
<sequence>MTTTNTPTETSRPEPNVETLTLPELGQSLNKVTRDLKTKTIQVKDLRVKDMKALLKSYGRPMSGKREILLRRLQEYASDPEQWNDLFRPAKGHERGDISERRAGKSHAARKIIAQFGDKAPQTEFLPKKSGTRAAPPLTEAVKAVNNAWVKKVLDRSLPGGGMQSVVDKTEEHREQPEQMNTDPSTGTTVGDRETGVQTYGMGKADKGITGVRRLEKRVVDLNRGVLSELGEVKAQLHSMHTVMSAIGQMSPHPPPQFQATLPSRSVSYPETTPFSRHPTGNLYALRASSGSACIPFAPSSNMAHTSHAPQASNSFAAPSFAAHAGPSFAAHTPSFSAHASSSSAHASSSRSPSYYAFPDNASPLLSSALSGSLMTYPATPEGSSASIMPSPLSAATSALALPHGIPTKNLMFFDLDGVRIAFDKTTVPNPPQVSFADDISRLFREWHQSEHLTIGGWGIPIKHWGWFYKKRTHIKSHAWDVIRAKWNKWKSIVEERERFASDTVLWEKYSDPSGAHLNQQAILVRLQNNREADNKWDAAAALKFFGNDLTRQETHQYFMYRKRNIVEVCQKLEAIARKWRELLAEHPEIAQAWARMQAEETA</sequence>
<feature type="region of interest" description="Disordered" evidence="1">
    <location>
        <begin position="160"/>
        <end position="204"/>
    </location>
</feature>
<dbReference type="InterPro" id="IPR003034">
    <property type="entry name" value="SAP_dom"/>
</dbReference>
<feature type="region of interest" description="Disordered" evidence="1">
    <location>
        <begin position="1"/>
        <end position="20"/>
    </location>
</feature>
<dbReference type="OrthoDB" id="3251176at2759"/>
<feature type="domain" description="SAP" evidence="2">
    <location>
        <begin position="43"/>
        <end position="77"/>
    </location>
</feature>
<feature type="region of interest" description="Disordered" evidence="1">
    <location>
        <begin position="85"/>
        <end position="106"/>
    </location>
</feature>
<accession>A0A1M2VP70</accession>
<protein>
    <recommendedName>
        <fullName evidence="2">SAP domain-containing protein</fullName>
    </recommendedName>
</protein>
<feature type="compositionally biased region" description="Basic and acidic residues" evidence="1">
    <location>
        <begin position="168"/>
        <end position="177"/>
    </location>
</feature>
<evidence type="ECO:0000313" key="4">
    <source>
        <dbReference type="Proteomes" id="UP000184267"/>
    </source>
</evidence>
<reference evidence="3 4" key="1">
    <citation type="submission" date="2016-10" db="EMBL/GenBank/DDBJ databases">
        <title>Genome sequence of the basidiomycete white-rot fungus Trametes pubescens.</title>
        <authorList>
            <person name="Makela M.R."/>
            <person name="Granchi Z."/>
            <person name="Peng M."/>
            <person name="De Vries R.P."/>
            <person name="Grigoriev I."/>
            <person name="Riley R."/>
            <person name="Hilden K."/>
        </authorList>
    </citation>
    <scope>NUCLEOTIDE SEQUENCE [LARGE SCALE GENOMIC DNA]</scope>
    <source>
        <strain evidence="3 4">FBCC735</strain>
    </source>
</reference>
<proteinExistence type="predicted"/>
<feature type="compositionally biased region" description="Low complexity" evidence="1">
    <location>
        <begin position="1"/>
        <end position="16"/>
    </location>
</feature>
<keyword evidence="4" id="KW-1185">Reference proteome</keyword>
<dbReference type="InterPro" id="IPR036361">
    <property type="entry name" value="SAP_dom_sf"/>
</dbReference>
<evidence type="ECO:0000313" key="3">
    <source>
        <dbReference type="EMBL" id="OJT09401.1"/>
    </source>
</evidence>
<feature type="compositionally biased region" description="Basic and acidic residues" evidence="1">
    <location>
        <begin position="91"/>
        <end position="103"/>
    </location>
</feature>
<organism evidence="3 4">
    <name type="scientific">Trametes pubescens</name>
    <name type="common">White-rot fungus</name>
    <dbReference type="NCBI Taxonomy" id="154538"/>
    <lineage>
        <taxon>Eukaryota</taxon>
        <taxon>Fungi</taxon>
        <taxon>Dikarya</taxon>
        <taxon>Basidiomycota</taxon>
        <taxon>Agaricomycotina</taxon>
        <taxon>Agaricomycetes</taxon>
        <taxon>Polyporales</taxon>
        <taxon>Polyporaceae</taxon>
        <taxon>Trametes</taxon>
    </lineage>
</organism>
<dbReference type="AlphaFoldDB" id="A0A1M2VP70"/>
<dbReference type="Proteomes" id="UP000184267">
    <property type="component" value="Unassembled WGS sequence"/>
</dbReference>
<dbReference type="SMART" id="SM00513">
    <property type="entry name" value="SAP"/>
    <property type="match status" value="1"/>
</dbReference>
<name>A0A1M2VP70_TRAPU</name>
<dbReference type="EMBL" id="MNAD01000920">
    <property type="protein sequence ID" value="OJT09401.1"/>
    <property type="molecule type" value="Genomic_DNA"/>
</dbReference>
<feature type="compositionally biased region" description="Polar residues" evidence="1">
    <location>
        <begin position="178"/>
        <end position="189"/>
    </location>
</feature>
<dbReference type="OMA" id="RMWDDTS"/>
<gene>
    <name evidence="3" type="ORF">TRAPUB_14125</name>
</gene>
<comment type="caution">
    <text evidence="3">The sequence shown here is derived from an EMBL/GenBank/DDBJ whole genome shotgun (WGS) entry which is preliminary data.</text>
</comment>
<dbReference type="PROSITE" id="PS50800">
    <property type="entry name" value="SAP"/>
    <property type="match status" value="1"/>
</dbReference>